<organism evidence="3 4">
    <name type="scientific">Coilia grayii</name>
    <name type="common">Gray's grenadier anchovy</name>
    <dbReference type="NCBI Taxonomy" id="363190"/>
    <lineage>
        <taxon>Eukaryota</taxon>
        <taxon>Metazoa</taxon>
        <taxon>Chordata</taxon>
        <taxon>Craniata</taxon>
        <taxon>Vertebrata</taxon>
        <taxon>Euteleostomi</taxon>
        <taxon>Actinopterygii</taxon>
        <taxon>Neopterygii</taxon>
        <taxon>Teleostei</taxon>
        <taxon>Clupei</taxon>
        <taxon>Clupeiformes</taxon>
        <taxon>Clupeoidei</taxon>
        <taxon>Engraulidae</taxon>
        <taxon>Coilinae</taxon>
        <taxon>Coilia</taxon>
    </lineage>
</organism>
<evidence type="ECO:0000259" key="2">
    <source>
        <dbReference type="Pfam" id="PF03399"/>
    </source>
</evidence>
<dbReference type="Proteomes" id="UP001591681">
    <property type="component" value="Unassembled WGS sequence"/>
</dbReference>
<evidence type="ECO:0000313" key="3">
    <source>
        <dbReference type="EMBL" id="KAL2090291.1"/>
    </source>
</evidence>
<feature type="region of interest" description="Disordered" evidence="1">
    <location>
        <begin position="1"/>
        <end position="118"/>
    </location>
</feature>
<reference evidence="3 4" key="1">
    <citation type="submission" date="2024-09" db="EMBL/GenBank/DDBJ databases">
        <title>A chromosome-level genome assembly of Gray's grenadier anchovy, Coilia grayii.</title>
        <authorList>
            <person name="Fu Z."/>
        </authorList>
    </citation>
    <scope>NUCLEOTIDE SEQUENCE [LARGE SCALE GENOMIC DNA]</scope>
    <source>
        <strain evidence="3">G4</strain>
        <tissue evidence="3">Muscle</tissue>
    </source>
</reference>
<evidence type="ECO:0000313" key="4">
    <source>
        <dbReference type="Proteomes" id="UP001591681"/>
    </source>
</evidence>
<protein>
    <recommendedName>
        <fullName evidence="2">SAC3/GANP/THP3 conserved domain-containing protein</fullName>
    </recommendedName>
</protein>
<evidence type="ECO:0000256" key="1">
    <source>
        <dbReference type="SAM" id="MobiDB-lite"/>
    </source>
</evidence>
<proteinExistence type="predicted"/>
<feature type="compositionally biased region" description="Basic and acidic residues" evidence="1">
    <location>
        <begin position="52"/>
        <end position="65"/>
    </location>
</feature>
<feature type="compositionally biased region" description="Basic and acidic residues" evidence="1">
    <location>
        <begin position="97"/>
        <end position="111"/>
    </location>
</feature>
<feature type="compositionally biased region" description="Basic and acidic residues" evidence="1">
    <location>
        <begin position="80"/>
        <end position="90"/>
    </location>
</feature>
<comment type="caution">
    <text evidence="3">The sequence shown here is derived from an EMBL/GenBank/DDBJ whole genome shotgun (WGS) entry which is preliminary data.</text>
</comment>
<dbReference type="AlphaFoldDB" id="A0ABD1JTS6"/>
<gene>
    <name evidence="3" type="ORF">ACEWY4_014979</name>
</gene>
<dbReference type="PANTHER" id="PTHR12436:SF38">
    <property type="entry name" value="SAC3 DOMAIN-CONTAINING PROTEIN 1"/>
    <property type="match status" value="1"/>
</dbReference>
<sequence length="563" mass="63759">MNGRPSQPRRGRGRGQQRWRPQQQEGEEEWGPRTGGPEPECWEPRGGLRGGHRQDRRPQWDERPKSWGRPQHEHRRPQKDHRQLAERDEQQQQSWRQRAEHRGPEPKRDTQQPEQDVQTATVYPQGTCVGMCPKRELQEREAQCRLHRFEMLAGTERDRRPKADPARMVKEYSRPAAGKDATLPSDLRPTAVLLKTVCYLIDEIAASTTLQPWTEVYSFVFDRLRCVRQDMIIQRASGPDCVAILERTVRFLLYASYRLCGEPLQLYDPKINDTHLQESLSWLLESYCLEDENDTHTTVTVTVHASSQSQALENTHASSQSQAPENTHASSQSQAPENTHASSQSQAPENTHASSQSQAPENTHASSQSQAPENMCKQSEGTAQSQDGNQGEFEALNLLYNLGCARVMQHALELPACVRSSPAVRRALAVSRAFCERNPVRLLRLAGRLDFLQSCALHRHLPTCRRQLLLLYSHAHSSRVCHYPLAHLAALLHLGHAQAQHLCQVHGVAVTDQGWVVFNKAHFLETPTEEVRCANAHKTETETNTETNTETGPKVALIIHGHQ</sequence>
<feature type="compositionally biased region" description="Basic residues" evidence="1">
    <location>
        <begin position="7"/>
        <end position="17"/>
    </location>
</feature>
<accession>A0ABD1JTS6</accession>
<name>A0ABD1JTS6_9TELE</name>
<feature type="domain" description="SAC3/GANP/THP3 conserved" evidence="2">
    <location>
        <begin position="385"/>
        <end position="511"/>
    </location>
</feature>
<dbReference type="InterPro" id="IPR005062">
    <property type="entry name" value="SAC3/GANP/THP3_conserved"/>
</dbReference>
<dbReference type="Gene3D" id="1.25.40.990">
    <property type="match status" value="1"/>
</dbReference>
<feature type="domain" description="SAC3/GANP/THP3 conserved" evidence="2">
    <location>
        <begin position="131"/>
        <end position="291"/>
    </location>
</feature>
<keyword evidence="4" id="KW-1185">Reference proteome</keyword>
<dbReference type="InterPro" id="IPR045107">
    <property type="entry name" value="SAC3/GANP/THP3"/>
</dbReference>
<dbReference type="EMBL" id="JBHFQA010000012">
    <property type="protein sequence ID" value="KAL2090291.1"/>
    <property type="molecule type" value="Genomic_DNA"/>
</dbReference>
<dbReference type="Pfam" id="PF03399">
    <property type="entry name" value="SAC3_GANP"/>
    <property type="match status" value="2"/>
</dbReference>
<feature type="region of interest" description="Disordered" evidence="1">
    <location>
        <begin position="306"/>
        <end position="388"/>
    </location>
</feature>
<dbReference type="PANTHER" id="PTHR12436">
    <property type="entry name" value="80 KDA MCM3-ASSOCIATED PROTEIN"/>
    <property type="match status" value="1"/>
</dbReference>